<name>A0A4Q9NSS6_9APHY</name>
<dbReference type="EMBL" id="ML143505">
    <property type="protein sequence ID" value="TBU23423.1"/>
    <property type="molecule type" value="Genomic_DNA"/>
</dbReference>
<dbReference type="Pfam" id="PF17733">
    <property type="entry name" value="KPWE_dom"/>
    <property type="match status" value="1"/>
</dbReference>
<proteinExistence type="predicted"/>
<keyword evidence="6" id="KW-1185">Reference proteome</keyword>
<dbReference type="Pfam" id="PF25871">
    <property type="entry name" value="HTH_76"/>
    <property type="match status" value="1"/>
</dbReference>
<reference evidence="4 6" key="1">
    <citation type="submission" date="2019-01" db="EMBL/GenBank/DDBJ databases">
        <title>Draft genome sequences of three monokaryotic isolates of the white-rot basidiomycete fungus Dichomitus squalens.</title>
        <authorList>
            <consortium name="DOE Joint Genome Institute"/>
            <person name="Lopez S.C."/>
            <person name="Andreopoulos B."/>
            <person name="Pangilinan J."/>
            <person name="Lipzen A."/>
            <person name="Riley R."/>
            <person name="Ahrendt S."/>
            <person name="Ng V."/>
            <person name="Barry K."/>
            <person name="Daum C."/>
            <person name="Grigoriev I.V."/>
            <person name="Hilden K.S."/>
            <person name="Makela M.R."/>
            <person name="de Vries R.P."/>
        </authorList>
    </citation>
    <scope>NUCLEOTIDE SEQUENCE [LARGE SCALE GENOMIC DNA]</scope>
    <source>
        <strain evidence="5 6">CBS 464.89</strain>
        <strain evidence="4">OM18370.1</strain>
    </source>
</reference>
<dbReference type="STRING" id="114155.A0A4Q9NSS6"/>
<evidence type="ECO:0000259" key="3">
    <source>
        <dbReference type="Pfam" id="PF25871"/>
    </source>
</evidence>
<feature type="compositionally biased region" description="Polar residues" evidence="1">
    <location>
        <begin position="136"/>
        <end position="145"/>
    </location>
</feature>
<dbReference type="AlphaFoldDB" id="A0A4Q9NSS6"/>
<organism evidence="4">
    <name type="scientific">Dichomitus squalens</name>
    <dbReference type="NCBI Taxonomy" id="114155"/>
    <lineage>
        <taxon>Eukaryota</taxon>
        <taxon>Fungi</taxon>
        <taxon>Dikarya</taxon>
        <taxon>Basidiomycota</taxon>
        <taxon>Agaricomycotina</taxon>
        <taxon>Agaricomycetes</taxon>
        <taxon>Polyporales</taxon>
        <taxon>Polyporaceae</taxon>
        <taxon>Dichomitus</taxon>
    </lineage>
</organism>
<dbReference type="PANTHER" id="PTHR36855:SF1">
    <property type="entry name" value="PEROXISOME MEMBRANE ANCHOR PROTEIN PEX14P N-TERMINAL DOMAIN-CONTAINING PROTEIN"/>
    <property type="match status" value="1"/>
</dbReference>
<dbReference type="Proteomes" id="UP000292082">
    <property type="component" value="Unassembled WGS sequence"/>
</dbReference>
<dbReference type="Proteomes" id="UP000292957">
    <property type="component" value="Unassembled WGS sequence"/>
</dbReference>
<dbReference type="OrthoDB" id="9936937at2759"/>
<evidence type="ECO:0000256" key="1">
    <source>
        <dbReference type="SAM" id="MobiDB-lite"/>
    </source>
</evidence>
<evidence type="ECO:0000313" key="4">
    <source>
        <dbReference type="EMBL" id="TBU23423.1"/>
    </source>
</evidence>
<dbReference type="PANTHER" id="PTHR36855">
    <property type="entry name" value="CHROMOSOME 10, WHOLE GENOME SHOTGUN SEQUENCE"/>
    <property type="match status" value="1"/>
</dbReference>
<evidence type="ECO:0000313" key="6">
    <source>
        <dbReference type="Proteomes" id="UP000292082"/>
    </source>
</evidence>
<protein>
    <submittedName>
        <fullName evidence="4">Uncharacterized protein</fullName>
    </submittedName>
</protein>
<evidence type="ECO:0000313" key="5">
    <source>
        <dbReference type="EMBL" id="TBU59793.1"/>
    </source>
</evidence>
<dbReference type="InterPro" id="IPR058841">
    <property type="entry name" value="HTH_76"/>
</dbReference>
<accession>A0A4Q9NSS6</accession>
<gene>
    <name evidence="5" type="ORF">BD310DRAFT_924208</name>
    <name evidence="4" type="ORF">BD311DRAFT_768448</name>
</gene>
<evidence type="ECO:0000259" key="2">
    <source>
        <dbReference type="Pfam" id="PF17733"/>
    </source>
</evidence>
<sequence>MDSQNFPSPSIAALERFQSYPFADDADYQQGLAGIVSSGALEGKSEDEKAEIILGSEVFYFNRISDISITLDEARIARRDFQNQETNIASDSSTIPLRLPAGNQEQQTLTFAQLKELIEQGRTDEIPNNKIIPNVLSSDTPSESKANVRKKPWEIQATA</sequence>
<feature type="region of interest" description="Disordered" evidence="1">
    <location>
        <begin position="136"/>
        <end position="159"/>
    </location>
</feature>
<dbReference type="InterPro" id="IPR040554">
    <property type="entry name" value="KPWE_PEX14_dom"/>
</dbReference>
<dbReference type="EMBL" id="ML145110">
    <property type="protein sequence ID" value="TBU59793.1"/>
    <property type="molecule type" value="Genomic_DNA"/>
</dbReference>
<feature type="domain" description="PEX14-like helix-turn-helix" evidence="3">
    <location>
        <begin position="12"/>
        <end position="75"/>
    </location>
</feature>
<feature type="domain" description="Peroxisomal membrane protein PEX14-like KPWE" evidence="2">
    <location>
        <begin position="107"/>
        <end position="154"/>
    </location>
</feature>
<dbReference type="OMA" id="RVFYFNR"/>